<keyword evidence="9 17" id="KW-0249">Electron transport</keyword>
<keyword evidence="14 17" id="KW-0472">Membrane</keyword>
<keyword evidence="20" id="KW-1185">Reference proteome</keyword>
<dbReference type="CDD" id="cd01053">
    <property type="entry name" value="AOX"/>
    <property type="match status" value="1"/>
</dbReference>
<keyword evidence="6 16" id="KW-0479">Metal-binding</keyword>
<organism evidence="19 20">
    <name type="scientific">Chytriomyces confervae</name>
    <dbReference type="NCBI Taxonomy" id="246404"/>
    <lineage>
        <taxon>Eukaryota</taxon>
        <taxon>Fungi</taxon>
        <taxon>Fungi incertae sedis</taxon>
        <taxon>Chytridiomycota</taxon>
        <taxon>Chytridiomycota incertae sedis</taxon>
        <taxon>Chytridiomycetes</taxon>
        <taxon>Chytridiales</taxon>
        <taxon>Chytriomycetaceae</taxon>
        <taxon>Chytriomyces</taxon>
    </lineage>
</organism>
<accession>A0A507FDX0</accession>
<sequence length="305" mass="34701">MLMHLTTRARALASRPAFYHAVGLQSLRRLQSTLADTARAATLVPNHPKAVKDALTVSDQAQMKDLKNADYVLFHPVYTPEELAATSYTHRSVTGIRDSIAYSLVRLMRFGFDFSTGYTDKVGIMTERQWLNRIVFLETVAGVPGMVAGMTRHMRSLRLLKRDYGWIHTLLEEAENERMHLLTFMKLKNPGALFRLTVLFTQGVFFNAYFLCYLLSPMTCHRFVGYLEESAVHTYTLCLNDIEHGRIKHWGTQAAPDIAKFYWRLGEHATVKDVVAAVRADEADHRDTNHILASLKVDEPNPFAK</sequence>
<feature type="binding site" evidence="16">
    <location>
        <position position="177"/>
    </location>
    <ligand>
        <name>Fe cation</name>
        <dbReference type="ChEBI" id="CHEBI:24875"/>
        <label>2</label>
    </ligand>
</feature>
<feature type="binding site" evidence="16">
    <location>
        <position position="282"/>
    </location>
    <ligand>
        <name>Fe cation</name>
        <dbReference type="ChEBI" id="CHEBI:24875"/>
        <label>1</label>
    </ligand>
</feature>
<evidence type="ECO:0000256" key="9">
    <source>
        <dbReference type="ARBA" id="ARBA00022982"/>
    </source>
</evidence>
<evidence type="ECO:0000256" key="13">
    <source>
        <dbReference type="ARBA" id="ARBA00023128"/>
    </source>
</evidence>
<evidence type="ECO:0000256" key="11">
    <source>
        <dbReference type="ARBA" id="ARBA00023002"/>
    </source>
</evidence>
<evidence type="ECO:0000256" key="18">
    <source>
        <dbReference type="SAM" id="Phobius"/>
    </source>
</evidence>
<evidence type="ECO:0000256" key="5">
    <source>
        <dbReference type="ARBA" id="ARBA00022692"/>
    </source>
</evidence>
<feature type="binding site" evidence="16">
    <location>
        <position position="138"/>
    </location>
    <ligand>
        <name>Fe cation</name>
        <dbReference type="ChEBI" id="CHEBI:24875"/>
        <label>1</label>
    </ligand>
</feature>
<dbReference type="Gene3D" id="1.20.1260.140">
    <property type="entry name" value="Alternative oxidase"/>
    <property type="match status" value="1"/>
</dbReference>
<keyword evidence="12 16" id="KW-0408">Iron</keyword>
<feature type="transmembrane region" description="Helical" evidence="18">
    <location>
        <begin position="192"/>
        <end position="215"/>
    </location>
</feature>
<dbReference type="AlphaFoldDB" id="A0A507FDX0"/>
<keyword evidence="8" id="KW-0809">Transit peptide</keyword>
<proteinExistence type="inferred from homology"/>
<evidence type="ECO:0000256" key="4">
    <source>
        <dbReference type="ARBA" id="ARBA00022660"/>
    </source>
</evidence>
<dbReference type="PANTHER" id="PTHR31803:SF3">
    <property type="entry name" value="ALTERNATIVE OXIDASE"/>
    <property type="match status" value="1"/>
</dbReference>
<dbReference type="Proteomes" id="UP000320333">
    <property type="component" value="Unassembled WGS sequence"/>
</dbReference>
<comment type="caution">
    <text evidence="19">The sequence shown here is derived from an EMBL/GenBank/DDBJ whole genome shotgun (WGS) entry which is preliminary data.</text>
</comment>
<dbReference type="GO" id="GO:0098803">
    <property type="term" value="C:respiratory chain complex"/>
    <property type="evidence" value="ECO:0007669"/>
    <property type="project" value="UniProtKB-UniRule"/>
</dbReference>
<keyword evidence="7" id="KW-0999">Mitochondrion inner membrane</keyword>
<feature type="transmembrane region" description="Helical" evidence="18">
    <location>
        <begin position="130"/>
        <end position="150"/>
    </location>
</feature>
<dbReference type="GO" id="GO:0010230">
    <property type="term" value="P:alternative respiration"/>
    <property type="evidence" value="ECO:0007669"/>
    <property type="project" value="TreeGrafter"/>
</dbReference>
<comment type="cofactor">
    <cofactor evidence="16 17">
        <name>Fe cation</name>
        <dbReference type="ChEBI" id="CHEBI:24875"/>
    </cofactor>
    <text evidence="16 17">Binds 2 iron ions per subunit.</text>
</comment>
<evidence type="ECO:0000256" key="15">
    <source>
        <dbReference type="ARBA" id="ARBA00025285"/>
    </source>
</evidence>
<keyword evidence="13" id="KW-0496">Mitochondrion</keyword>
<dbReference type="STRING" id="246404.A0A507FDX0"/>
<dbReference type="GO" id="GO:0005743">
    <property type="term" value="C:mitochondrial inner membrane"/>
    <property type="evidence" value="ECO:0007669"/>
    <property type="project" value="UniProtKB-SubCell"/>
</dbReference>
<reference evidence="19 20" key="1">
    <citation type="journal article" date="2019" name="Sci. Rep.">
        <title>Comparative genomics of chytrid fungi reveal insights into the obligate biotrophic and pathogenic lifestyle of Synchytrium endobioticum.</title>
        <authorList>
            <person name="van de Vossenberg B.T.L.H."/>
            <person name="Warris S."/>
            <person name="Nguyen H.D.T."/>
            <person name="van Gent-Pelzer M.P.E."/>
            <person name="Joly D.L."/>
            <person name="van de Geest H.C."/>
            <person name="Bonants P.J.M."/>
            <person name="Smith D.S."/>
            <person name="Levesque C.A."/>
            <person name="van der Lee T.A.J."/>
        </authorList>
    </citation>
    <scope>NUCLEOTIDE SEQUENCE [LARGE SCALE GENOMIC DNA]</scope>
    <source>
        <strain evidence="19 20">CBS 675.73</strain>
    </source>
</reference>
<dbReference type="PIRSF" id="PIRSF005229">
    <property type="entry name" value="AOX"/>
    <property type="match status" value="1"/>
</dbReference>
<keyword evidence="10 18" id="KW-1133">Transmembrane helix</keyword>
<keyword evidence="3" id="KW-0813">Transport</keyword>
<dbReference type="OrthoDB" id="16906at2759"/>
<evidence type="ECO:0000256" key="8">
    <source>
        <dbReference type="ARBA" id="ARBA00022946"/>
    </source>
</evidence>
<protein>
    <recommendedName>
        <fullName evidence="17">Alternative oxidase</fullName>
        <ecNumber evidence="17">1.-.-.-</ecNumber>
    </recommendedName>
</protein>
<evidence type="ECO:0000256" key="14">
    <source>
        <dbReference type="ARBA" id="ARBA00023136"/>
    </source>
</evidence>
<comment type="function">
    <text evidence="15">Catalyzes cyanide-resistant oxygen consumption. May increase respiration when the cytochrome respiratory pathway is restricted, or in response to low temperatures.</text>
</comment>
<evidence type="ECO:0000256" key="12">
    <source>
        <dbReference type="ARBA" id="ARBA00023004"/>
    </source>
</evidence>
<evidence type="ECO:0000313" key="19">
    <source>
        <dbReference type="EMBL" id="TPX73476.1"/>
    </source>
</evidence>
<gene>
    <name evidence="19" type="ORF">CcCBS67573_g05256</name>
</gene>
<feature type="binding site" evidence="16">
    <location>
        <position position="282"/>
    </location>
    <ligand>
        <name>Fe cation</name>
        <dbReference type="ChEBI" id="CHEBI:24875"/>
        <label>2</label>
    </ligand>
</feature>
<keyword evidence="4 17" id="KW-0679">Respiratory chain</keyword>
<dbReference type="FunFam" id="1.20.1260.140:FF:000002">
    <property type="entry name" value="Alternative oxidase"/>
    <property type="match status" value="1"/>
</dbReference>
<evidence type="ECO:0000313" key="20">
    <source>
        <dbReference type="Proteomes" id="UP000320333"/>
    </source>
</evidence>
<dbReference type="PANTHER" id="PTHR31803">
    <property type="entry name" value="ALTERNATIVE OXIDASE"/>
    <property type="match status" value="1"/>
</dbReference>
<dbReference type="EMBL" id="QEAP01000183">
    <property type="protein sequence ID" value="TPX73476.1"/>
    <property type="molecule type" value="Genomic_DNA"/>
</dbReference>
<dbReference type="GO" id="GO:0009916">
    <property type="term" value="F:alternative oxidase activity"/>
    <property type="evidence" value="ECO:0007669"/>
    <property type="project" value="UniProtKB-UniRule"/>
</dbReference>
<dbReference type="GO" id="GO:0046872">
    <property type="term" value="F:metal ion binding"/>
    <property type="evidence" value="ECO:0007669"/>
    <property type="project" value="UniProtKB-UniRule"/>
</dbReference>
<dbReference type="InterPro" id="IPR002680">
    <property type="entry name" value="AOX"/>
</dbReference>
<feature type="binding site" evidence="16">
    <location>
        <position position="180"/>
    </location>
    <ligand>
        <name>Fe cation</name>
        <dbReference type="ChEBI" id="CHEBI:24875"/>
        <label>1</label>
    </ligand>
</feature>
<evidence type="ECO:0000256" key="3">
    <source>
        <dbReference type="ARBA" id="ARBA00022448"/>
    </source>
</evidence>
<dbReference type="Pfam" id="PF01786">
    <property type="entry name" value="AOX"/>
    <property type="match status" value="1"/>
</dbReference>
<dbReference type="EC" id="1.-.-.-" evidence="17"/>
<comment type="similarity">
    <text evidence="2 17">Belongs to the alternative oxidase family.</text>
</comment>
<evidence type="ECO:0000256" key="17">
    <source>
        <dbReference type="RuleBase" id="RU003779"/>
    </source>
</evidence>
<evidence type="ECO:0000256" key="1">
    <source>
        <dbReference type="ARBA" id="ARBA00004273"/>
    </source>
</evidence>
<comment type="subcellular location">
    <subcellularLocation>
        <location evidence="1">Mitochondrion inner membrane</location>
    </subcellularLocation>
</comment>
<feature type="binding site" evidence="16">
    <location>
        <position position="228"/>
    </location>
    <ligand>
        <name>Fe cation</name>
        <dbReference type="ChEBI" id="CHEBI:24875"/>
        <label>2</label>
    </ligand>
</feature>
<feature type="binding site" evidence="16">
    <location>
        <position position="285"/>
    </location>
    <ligand>
        <name>Fe cation</name>
        <dbReference type="ChEBI" id="CHEBI:24875"/>
        <label>2</label>
    </ligand>
</feature>
<feature type="binding site" evidence="16">
    <location>
        <position position="177"/>
    </location>
    <ligand>
        <name>Fe cation</name>
        <dbReference type="ChEBI" id="CHEBI:24875"/>
        <label>1</label>
    </ligand>
</feature>
<evidence type="ECO:0000256" key="16">
    <source>
        <dbReference type="PIRSR" id="PIRSR005229-1"/>
    </source>
</evidence>
<keyword evidence="11 17" id="KW-0560">Oxidoreductase</keyword>
<evidence type="ECO:0000256" key="2">
    <source>
        <dbReference type="ARBA" id="ARBA00008388"/>
    </source>
</evidence>
<evidence type="ECO:0000256" key="6">
    <source>
        <dbReference type="ARBA" id="ARBA00022723"/>
    </source>
</evidence>
<keyword evidence="5 17" id="KW-0812">Transmembrane</keyword>
<dbReference type="InterPro" id="IPR038659">
    <property type="entry name" value="AOX_sf"/>
</dbReference>
<evidence type="ECO:0000256" key="10">
    <source>
        <dbReference type="ARBA" id="ARBA00022989"/>
    </source>
</evidence>
<name>A0A507FDX0_9FUNG</name>
<evidence type="ECO:0000256" key="7">
    <source>
        <dbReference type="ARBA" id="ARBA00022792"/>
    </source>
</evidence>